<dbReference type="Pfam" id="PF00561">
    <property type="entry name" value="Abhydrolase_1"/>
    <property type="match status" value="1"/>
</dbReference>
<dbReference type="Proteomes" id="UP000371041">
    <property type="component" value="Chromosome"/>
</dbReference>
<organism evidence="2 3">
    <name type="scientific">Allosaccharopolyspora coralli</name>
    <dbReference type="NCBI Taxonomy" id="2665642"/>
    <lineage>
        <taxon>Bacteria</taxon>
        <taxon>Bacillati</taxon>
        <taxon>Actinomycetota</taxon>
        <taxon>Actinomycetes</taxon>
        <taxon>Pseudonocardiales</taxon>
        <taxon>Pseudonocardiaceae</taxon>
        <taxon>Allosaccharopolyspora</taxon>
    </lineage>
</organism>
<dbReference type="InterPro" id="IPR000073">
    <property type="entry name" value="AB_hydrolase_1"/>
</dbReference>
<dbReference type="RefSeq" id="WP_154077092.1">
    <property type="nucleotide sequence ID" value="NZ_CP045929.1"/>
</dbReference>
<keyword evidence="3" id="KW-1185">Reference proteome</keyword>
<dbReference type="PANTHER" id="PTHR43689">
    <property type="entry name" value="HYDROLASE"/>
    <property type="match status" value="1"/>
</dbReference>
<reference evidence="3" key="1">
    <citation type="submission" date="2019-11" db="EMBL/GenBank/DDBJ databases">
        <title>The complete genome sequence of Saccharopolyspora sp. E2A.</title>
        <authorList>
            <person name="Zhang G."/>
        </authorList>
    </citation>
    <scope>NUCLEOTIDE SEQUENCE [LARGE SCALE GENOMIC DNA]</scope>
    <source>
        <strain evidence="3">E2A</strain>
    </source>
</reference>
<feature type="domain" description="AB hydrolase-1" evidence="1">
    <location>
        <begin position="30"/>
        <end position="270"/>
    </location>
</feature>
<dbReference type="SUPFAM" id="SSF53474">
    <property type="entry name" value="alpha/beta-Hydrolases"/>
    <property type="match status" value="1"/>
</dbReference>
<dbReference type="PANTHER" id="PTHR43689:SF8">
    <property type="entry name" value="ALPHA_BETA-HYDROLASES SUPERFAMILY PROTEIN"/>
    <property type="match status" value="1"/>
</dbReference>
<dbReference type="GO" id="GO:0016787">
    <property type="term" value="F:hydrolase activity"/>
    <property type="evidence" value="ECO:0007669"/>
    <property type="project" value="UniProtKB-KW"/>
</dbReference>
<evidence type="ECO:0000313" key="2">
    <source>
        <dbReference type="EMBL" id="QGK70510.1"/>
    </source>
</evidence>
<dbReference type="Gene3D" id="3.40.50.1820">
    <property type="entry name" value="alpha/beta hydrolase"/>
    <property type="match status" value="1"/>
</dbReference>
<name>A0A5Q3Q9I1_9PSEU</name>
<proteinExistence type="predicted"/>
<dbReference type="AlphaFoldDB" id="A0A5Q3Q9I1"/>
<dbReference type="InterPro" id="IPR029058">
    <property type="entry name" value="AB_hydrolase_fold"/>
</dbReference>
<dbReference type="EMBL" id="CP045929">
    <property type="protein sequence ID" value="QGK70510.1"/>
    <property type="molecule type" value="Genomic_DNA"/>
</dbReference>
<sequence length="284" mass="30865">MRAGESAGTREVTLHGARVRVRSGGDPEAPPVVLLHGIGRSLEDWAPQYPLLATDHYVIAPDLPGFGLSEPTPGPTTLESLADDVLALVDSIGETRPVHVAGNSLGGAVAMRVAAMAPERVSSLLLANSVGFGRDVTIALRVLGIPMLGARLLRRTDPATVRRTERALFRSREFVTQERLAHATEVARQPHRARVFVELARRLGTVRGIRPAWRAQLLADFARDPKPTLAVWGDADLVLPARHLEAVPDRIPHARTHLFTGAGHMPQIERAAEFADLARDHFSR</sequence>
<evidence type="ECO:0000259" key="1">
    <source>
        <dbReference type="Pfam" id="PF00561"/>
    </source>
</evidence>
<protein>
    <submittedName>
        <fullName evidence="2">Alpha/beta fold hydrolase</fullName>
    </submittedName>
</protein>
<evidence type="ECO:0000313" key="3">
    <source>
        <dbReference type="Proteomes" id="UP000371041"/>
    </source>
</evidence>
<gene>
    <name evidence="2" type="ORF">GIY23_14130</name>
</gene>
<dbReference type="PRINTS" id="PR00111">
    <property type="entry name" value="ABHYDROLASE"/>
</dbReference>
<dbReference type="KEGG" id="sace:GIY23_14130"/>
<keyword evidence="2" id="KW-0378">Hydrolase</keyword>
<accession>A0A5Q3Q9I1</accession>